<feature type="region of interest" description="Disordered" evidence="1">
    <location>
        <begin position="95"/>
        <end position="115"/>
    </location>
</feature>
<dbReference type="InterPro" id="IPR024411">
    <property type="entry name" value="Tail_terminator_phage"/>
</dbReference>
<keyword evidence="3" id="KW-1185">Reference proteome</keyword>
<evidence type="ECO:0000313" key="3">
    <source>
        <dbReference type="Proteomes" id="UP000198959"/>
    </source>
</evidence>
<dbReference type="Pfam" id="PF12691">
    <property type="entry name" value="Phage_tail_terminator_6"/>
    <property type="match status" value="1"/>
</dbReference>
<dbReference type="EMBL" id="FMHW01000002">
    <property type="protein sequence ID" value="SCL42211.1"/>
    <property type="molecule type" value="Genomic_DNA"/>
</dbReference>
<sequence length="267" mass="29115">MADEFRLDWDGDKVLALMSDASFDGSELAAEHLLQVSSGLARTRRATWSGPVRSAPTGRLAWSRSALTGSYAVRQHEDMTLRHDDGRQAKYLEEPMGTERDVNAGADREGRRQAPGRPLMAAGDGWTSRLLTGLALHLQAAGIGTWRDSGIYQANEVGITIRGIPTSPDRIITLAPYVVASPPGLADYTQGVQIRVRGTRDPRVAEDLGDSVFDALDSAHGLVWGEIPIVQVYRQSYTALGADANGRWESSHKLLRRGHAPDQQPHD</sequence>
<reference evidence="3" key="1">
    <citation type="submission" date="2016-06" db="EMBL/GenBank/DDBJ databases">
        <authorList>
            <person name="Varghese N."/>
            <person name="Submissions Spin"/>
        </authorList>
    </citation>
    <scope>NUCLEOTIDE SEQUENCE [LARGE SCALE GENOMIC DNA]</scope>
    <source>
        <strain evidence="3">DSM 43817</strain>
    </source>
</reference>
<feature type="compositionally biased region" description="Basic and acidic residues" evidence="1">
    <location>
        <begin position="95"/>
        <end position="112"/>
    </location>
</feature>
<evidence type="ECO:0000313" key="2">
    <source>
        <dbReference type="EMBL" id="SCL42211.1"/>
    </source>
</evidence>
<dbReference type="AlphaFoldDB" id="A0A1C6TKC4"/>
<accession>A0A1C6TKC4</accession>
<organism evidence="2 3">
    <name type="scientific">Micromonospora pallida</name>
    <dbReference type="NCBI Taxonomy" id="145854"/>
    <lineage>
        <taxon>Bacteria</taxon>
        <taxon>Bacillati</taxon>
        <taxon>Actinomycetota</taxon>
        <taxon>Actinomycetes</taxon>
        <taxon>Micromonosporales</taxon>
        <taxon>Micromonosporaceae</taxon>
        <taxon>Micromonospora</taxon>
    </lineage>
</organism>
<gene>
    <name evidence="2" type="ORF">GA0074692_6712</name>
</gene>
<name>A0A1C6TKC4_9ACTN</name>
<proteinExistence type="predicted"/>
<evidence type="ECO:0000256" key="1">
    <source>
        <dbReference type="SAM" id="MobiDB-lite"/>
    </source>
</evidence>
<dbReference type="Proteomes" id="UP000198959">
    <property type="component" value="Unassembled WGS sequence"/>
</dbReference>
<protein>
    <submittedName>
        <fullName evidence="2">Uncharacterized protein</fullName>
    </submittedName>
</protein>